<dbReference type="PaxDb" id="469381-Dpep_1617"/>
<dbReference type="PANTHER" id="PTHR33376:SF15">
    <property type="entry name" value="BLL6794 PROTEIN"/>
    <property type="match status" value="1"/>
</dbReference>
<dbReference type="Gene3D" id="3.40.190.170">
    <property type="entry name" value="Bacterial extracellular solute-binding protein, family 7"/>
    <property type="match status" value="1"/>
</dbReference>
<reference evidence="3 4" key="1">
    <citation type="journal article" date="2010" name="Stand. Genomic Sci.">
        <title>Permanent draft genome sequence of Dethiosulfovibrio peptidovorans type strain (SEBR 4207).</title>
        <authorList>
            <person name="Labutti K."/>
            <person name="Mayilraj S."/>
            <person name="Clum A."/>
            <person name="Lucas S."/>
            <person name="Glavina Del Rio T."/>
            <person name="Nolan M."/>
            <person name="Tice H."/>
            <person name="Cheng J.F."/>
            <person name="Pitluck S."/>
            <person name="Liolios K."/>
            <person name="Ivanova N."/>
            <person name="Mavromatis K."/>
            <person name="Mikhailova N."/>
            <person name="Pati A."/>
            <person name="Goodwin L."/>
            <person name="Chen A."/>
            <person name="Palaniappan K."/>
            <person name="Land M."/>
            <person name="Hauser L."/>
            <person name="Chang Y.J."/>
            <person name="Jeffries C.D."/>
            <person name="Rohde M."/>
            <person name="Spring S."/>
            <person name="Goker M."/>
            <person name="Woyke T."/>
            <person name="Bristow J."/>
            <person name="Eisen J.A."/>
            <person name="Markowitz V."/>
            <person name="Hugenholtz P."/>
            <person name="Kyrpides N.C."/>
            <person name="Klenk H.P."/>
            <person name="Lapidus A."/>
        </authorList>
    </citation>
    <scope>NUCLEOTIDE SEQUENCE [LARGE SCALE GENOMIC DNA]</scope>
    <source>
        <strain evidence="3 4">DSM 11002</strain>
    </source>
</reference>
<sequence length="330" mass="36383">MNARIRTTLCLAVTAVILAMPVSSAVADDIKLSNQLPPSHHISKALDFFADKVKEYSGGKTTVKVFHSAQLFKDTEVVEALQENLVPIALVPVNKWSGMIPATDVFEMPFVFKELDSIKKFIEAGAGELLNEEFKKKGVADLFWADYGFVQFFNSKRPLVTPTDFEGLKIRTFSNGTAETVSALGGTPVVMSSSEMYMALQRKTVDGATTGMPAAVSRKIFEVQSYLTVCNYTTAQFVVQCNLEWWDELGDEEKEMLKKAGAEAEEWLRGQIAQSEKDAQKVIADAGLEITVLNADQREAFIEATEPVRSGFMEKTPLCKKLVEIALGSN</sequence>
<accession>D2Z846</accession>
<comment type="caution">
    <text evidence="3">The sequence shown here is derived from an EMBL/GenBank/DDBJ whole genome shotgun (WGS) entry which is preliminary data.</text>
</comment>
<organism evidence="3 4">
    <name type="scientific">Dethiosulfovibrio peptidovorans DSM 11002</name>
    <dbReference type="NCBI Taxonomy" id="469381"/>
    <lineage>
        <taxon>Bacteria</taxon>
        <taxon>Thermotogati</taxon>
        <taxon>Synergistota</taxon>
        <taxon>Synergistia</taxon>
        <taxon>Synergistales</taxon>
        <taxon>Dethiosulfovibrionaceae</taxon>
        <taxon>Dethiosulfovibrio</taxon>
    </lineage>
</organism>
<proteinExistence type="predicted"/>
<dbReference type="PIRSF" id="PIRSF006470">
    <property type="entry name" value="DctB"/>
    <property type="match status" value="1"/>
</dbReference>
<dbReference type="NCBIfam" id="NF037995">
    <property type="entry name" value="TRAP_S1"/>
    <property type="match status" value="1"/>
</dbReference>
<dbReference type="EMBL" id="ABTR02000001">
    <property type="protein sequence ID" value="EFC91643.1"/>
    <property type="molecule type" value="Genomic_DNA"/>
</dbReference>
<dbReference type="RefSeq" id="WP_005661160.1">
    <property type="nucleotide sequence ID" value="NZ_ABTR02000001.1"/>
</dbReference>
<dbReference type="InterPro" id="IPR018389">
    <property type="entry name" value="DctP_fam"/>
</dbReference>
<dbReference type="InterPro" id="IPR038404">
    <property type="entry name" value="TRAP_DctP_sf"/>
</dbReference>
<dbReference type="GO" id="GO:0030288">
    <property type="term" value="C:outer membrane-bounded periplasmic space"/>
    <property type="evidence" value="ECO:0007669"/>
    <property type="project" value="InterPro"/>
</dbReference>
<keyword evidence="1 2" id="KW-0732">Signal</keyword>
<dbReference type="NCBIfam" id="TIGR00787">
    <property type="entry name" value="dctP"/>
    <property type="match status" value="1"/>
</dbReference>
<evidence type="ECO:0000313" key="3">
    <source>
        <dbReference type="EMBL" id="EFC91643.1"/>
    </source>
</evidence>
<keyword evidence="4" id="KW-1185">Reference proteome</keyword>
<dbReference type="STRING" id="469381.Dpep_1617"/>
<evidence type="ECO:0000256" key="2">
    <source>
        <dbReference type="SAM" id="SignalP"/>
    </source>
</evidence>
<dbReference type="InterPro" id="IPR004682">
    <property type="entry name" value="TRAP_DctP"/>
</dbReference>
<dbReference type="Pfam" id="PF03480">
    <property type="entry name" value="DctP"/>
    <property type="match status" value="1"/>
</dbReference>
<protein>
    <submittedName>
        <fullName evidence="3">TRAP dicarboxylate transporter, DctP subunit</fullName>
    </submittedName>
</protein>
<feature type="chain" id="PRO_5003039378" evidence="2">
    <location>
        <begin position="28"/>
        <end position="330"/>
    </location>
</feature>
<dbReference type="PANTHER" id="PTHR33376">
    <property type="match status" value="1"/>
</dbReference>
<dbReference type="OrthoDB" id="9776801at2"/>
<evidence type="ECO:0000256" key="1">
    <source>
        <dbReference type="ARBA" id="ARBA00022729"/>
    </source>
</evidence>
<name>D2Z846_9BACT</name>
<evidence type="ECO:0000313" key="4">
    <source>
        <dbReference type="Proteomes" id="UP000006427"/>
    </source>
</evidence>
<dbReference type="Proteomes" id="UP000006427">
    <property type="component" value="Unassembled WGS sequence"/>
</dbReference>
<feature type="signal peptide" evidence="2">
    <location>
        <begin position="1"/>
        <end position="27"/>
    </location>
</feature>
<dbReference type="eggNOG" id="COG1638">
    <property type="taxonomic scope" value="Bacteria"/>
</dbReference>
<dbReference type="GO" id="GO:0055085">
    <property type="term" value="P:transmembrane transport"/>
    <property type="evidence" value="ECO:0007669"/>
    <property type="project" value="InterPro"/>
</dbReference>
<gene>
    <name evidence="3" type="ORF">Dpep_1617</name>
</gene>
<dbReference type="AlphaFoldDB" id="D2Z846"/>